<dbReference type="Proteomes" id="UP000192674">
    <property type="component" value="Unassembled WGS sequence"/>
</dbReference>
<feature type="region of interest" description="Disordered" evidence="1">
    <location>
        <begin position="150"/>
        <end position="170"/>
    </location>
</feature>
<dbReference type="EMBL" id="FWXV01000016">
    <property type="protein sequence ID" value="SMD26624.1"/>
    <property type="molecule type" value="Genomic_DNA"/>
</dbReference>
<evidence type="ECO:0000256" key="1">
    <source>
        <dbReference type="SAM" id="MobiDB-lite"/>
    </source>
</evidence>
<evidence type="ECO:0000313" key="3">
    <source>
        <dbReference type="Proteomes" id="UP000192674"/>
    </source>
</evidence>
<gene>
    <name evidence="2" type="ORF">SAMN05661093_10207</name>
</gene>
<protein>
    <submittedName>
        <fullName evidence="2">Uncharacterized protein</fullName>
    </submittedName>
</protein>
<sequence length="230" mass="24682">MPAAPPTTPIATVHHQLMSRPSKAASHTARAAGIRRQSRSCSGSSTLRFIKAFTSFQGAPRGSMLFWRQRSSQGCAAGKRTDMGSYVEWAVRRDPHTEHPGNTEQAGHQGSRPIKQICLYDQGRRSCDVSTYQGPLGFPSQCISASSTAAAAGSRRHKGHNHPTQPCGQRPQSFMSAHMKAHAILLPCATSAPSTTGAAEPSLIGQRPGAHLPLDCFTQRGHSFRPCGMN</sequence>
<reference evidence="2 3" key="1">
    <citation type="submission" date="2017-04" db="EMBL/GenBank/DDBJ databases">
        <authorList>
            <person name="Afonso C.L."/>
            <person name="Miller P.J."/>
            <person name="Scott M.A."/>
            <person name="Spackman E."/>
            <person name="Goraichik I."/>
            <person name="Dimitrov K.M."/>
            <person name="Suarez D.L."/>
            <person name="Swayne D.E."/>
        </authorList>
    </citation>
    <scope>NUCLEOTIDE SEQUENCE [LARGE SCALE GENOMIC DNA]</scope>
    <source>
        <strain evidence="2 3">DSM 43828</strain>
    </source>
</reference>
<feature type="region of interest" description="Disordered" evidence="1">
    <location>
        <begin position="17"/>
        <end position="39"/>
    </location>
</feature>
<dbReference type="AlphaFoldDB" id="A0A1W2FXV8"/>
<evidence type="ECO:0000313" key="2">
    <source>
        <dbReference type="EMBL" id="SMD26624.1"/>
    </source>
</evidence>
<organism evidence="2 3">
    <name type="scientific">Kibdelosporangium aridum</name>
    <dbReference type="NCBI Taxonomy" id="2030"/>
    <lineage>
        <taxon>Bacteria</taxon>
        <taxon>Bacillati</taxon>
        <taxon>Actinomycetota</taxon>
        <taxon>Actinomycetes</taxon>
        <taxon>Pseudonocardiales</taxon>
        <taxon>Pseudonocardiaceae</taxon>
        <taxon>Kibdelosporangium</taxon>
    </lineage>
</organism>
<proteinExistence type="predicted"/>
<keyword evidence="3" id="KW-1185">Reference proteome</keyword>
<accession>A0A1W2FXV8</accession>
<name>A0A1W2FXV8_KIBAR</name>